<name>A0A151ITL7_9HYME</name>
<proteinExistence type="predicted"/>
<reference evidence="1 2" key="1">
    <citation type="submission" date="2015-09" db="EMBL/GenBank/DDBJ databases">
        <title>Trachymyrmex cornetzi WGS genome.</title>
        <authorList>
            <person name="Nygaard S."/>
            <person name="Hu H."/>
            <person name="Boomsma J."/>
            <person name="Zhang G."/>
        </authorList>
    </citation>
    <scope>NUCLEOTIDE SEQUENCE [LARGE SCALE GENOMIC DNA]</scope>
    <source>
        <strain evidence="1">Tcor2-1</strain>
        <tissue evidence="1">Whole body</tissue>
    </source>
</reference>
<dbReference type="Proteomes" id="UP000078492">
    <property type="component" value="Unassembled WGS sequence"/>
</dbReference>
<organism evidence="1 2">
    <name type="scientific">Trachymyrmex cornetzi</name>
    <dbReference type="NCBI Taxonomy" id="471704"/>
    <lineage>
        <taxon>Eukaryota</taxon>
        <taxon>Metazoa</taxon>
        <taxon>Ecdysozoa</taxon>
        <taxon>Arthropoda</taxon>
        <taxon>Hexapoda</taxon>
        <taxon>Insecta</taxon>
        <taxon>Pterygota</taxon>
        <taxon>Neoptera</taxon>
        <taxon>Endopterygota</taxon>
        <taxon>Hymenoptera</taxon>
        <taxon>Apocrita</taxon>
        <taxon>Aculeata</taxon>
        <taxon>Formicoidea</taxon>
        <taxon>Formicidae</taxon>
        <taxon>Myrmicinae</taxon>
        <taxon>Trachymyrmex</taxon>
    </lineage>
</organism>
<evidence type="ECO:0000313" key="2">
    <source>
        <dbReference type="Proteomes" id="UP000078492"/>
    </source>
</evidence>
<dbReference type="AlphaFoldDB" id="A0A151ITL7"/>
<evidence type="ECO:0000313" key="1">
    <source>
        <dbReference type="EMBL" id="KYN10411.1"/>
    </source>
</evidence>
<keyword evidence="2" id="KW-1185">Reference proteome</keyword>
<accession>A0A151ITL7</accession>
<protein>
    <submittedName>
        <fullName evidence="1">Uncharacterized protein</fullName>
    </submittedName>
</protein>
<feature type="non-terminal residue" evidence="1">
    <location>
        <position position="1"/>
    </location>
</feature>
<gene>
    <name evidence="1" type="ORF">ALC57_17427</name>
</gene>
<dbReference type="EMBL" id="KQ981001">
    <property type="protein sequence ID" value="KYN10411.1"/>
    <property type="molecule type" value="Genomic_DNA"/>
</dbReference>
<sequence>LVFNDLASAMKEVFYHIEESRIRCLGHVFKTVRYLMISITTVSRCLPGDRCDTHQDSLHIITRCLLQGNRRPREISQMKHFRSR</sequence>